<dbReference type="PANTHER" id="PTHR22928">
    <property type="entry name" value="TELOMERE-ASSOCIATED PROTEIN RIF1"/>
    <property type="match status" value="1"/>
</dbReference>
<feature type="compositionally biased region" description="Polar residues" evidence="1">
    <location>
        <begin position="584"/>
        <end position="602"/>
    </location>
</feature>
<feature type="compositionally biased region" description="Basic and acidic residues" evidence="1">
    <location>
        <begin position="382"/>
        <end position="394"/>
    </location>
</feature>
<feature type="compositionally biased region" description="Polar residues" evidence="1">
    <location>
        <begin position="796"/>
        <end position="819"/>
    </location>
</feature>
<proteinExistence type="predicted"/>
<feature type="compositionally biased region" description="Polar residues" evidence="1">
    <location>
        <begin position="1152"/>
        <end position="1161"/>
    </location>
</feature>
<feature type="region of interest" description="Disordered" evidence="1">
    <location>
        <begin position="1367"/>
        <end position="1415"/>
    </location>
</feature>
<protein>
    <recommendedName>
        <fullName evidence="4">Telomere-associated protein RIF1</fullName>
    </recommendedName>
</protein>
<feature type="region of interest" description="Disordered" evidence="1">
    <location>
        <begin position="121"/>
        <end position="149"/>
    </location>
</feature>
<feature type="compositionally biased region" description="Polar residues" evidence="1">
    <location>
        <begin position="643"/>
        <end position="673"/>
    </location>
</feature>
<feature type="compositionally biased region" description="Polar residues" evidence="1">
    <location>
        <begin position="871"/>
        <end position="892"/>
    </location>
</feature>
<feature type="compositionally biased region" description="Basic residues" evidence="1">
    <location>
        <begin position="1102"/>
        <end position="1116"/>
    </location>
</feature>
<feature type="compositionally biased region" description="Basic and acidic residues" evidence="1">
    <location>
        <begin position="405"/>
        <end position="437"/>
    </location>
</feature>
<feature type="compositionally biased region" description="Basic and acidic residues" evidence="1">
    <location>
        <begin position="1262"/>
        <end position="1281"/>
    </location>
</feature>
<dbReference type="GO" id="GO:0140445">
    <property type="term" value="C:chromosome, telomeric repeat region"/>
    <property type="evidence" value="ECO:0007669"/>
    <property type="project" value="TreeGrafter"/>
</dbReference>
<feature type="compositionally biased region" description="Polar residues" evidence="1">
    <location>
        <begin position="305"/>
        <end position="334"/>
    </location>
</feature>
<feature type="compositionally biased region" description="Low complexity" evidence="1">
    <location>
        <begin position="1236"/>
        <end position="1248"/>
    </location>
</feature>
<feature type="compositionally biased region" description="Basic and acidic residues" evidence="1">
    <location>
        <begin position="1569"/>
        <end position="1585"/>
    </location>
</feature>
<feature type="compositionally biased region" description="Polar residues" evidence="1">
    <location>
        <begin position="359"/>
        <end position="380"/>
    </location>
</feature>
<organism evidence="2 3">
    <name type="scientific">Albula glossodonta</name>
    <name type="common">roundjaw bonefish</name>
    <dbReference type="NCBI Taxonomy" id="121402"/>
    <lineage>
        <taxon>Eukaryota</taxon>
        <taxon>Metazoa</taxon>
        <taxon>Chordata</taxon>
        <taxon>Craniata</taxon>
        <taxon>Vertebrata</taxon>
        <taxon>Euteleostomi</taxon>
        <taxon>Actinopterygii</taxon>
        <taxon>Neopterygii</taxon>
        <taxon>Teleostei</taxon>
        <taxon>Albuliformes</taxon>
        <taxon>Albulidae</taxon>
        <taxon>Albula</taxon>
    </lineage>
</organism>
<dbReference type="GO" id="GO:0005634">
    <property type="term" value="C:nucleus"/>
    <property type="evidence" value="ECO:0007669"/>
    <property type="project" value="TreeGrafter"/>
</dbReference>
<evidence type="ECO:0008006" key="4">
    <source>
        <dbReference type="Google" id="ProtNLM"/>
    </source>
</evidence>
<feature type="compositionally biased region" description="Polar residues" evidence="1">
    <location>
        <begin position="620"/>
        <end position="636"/>
    </location>
</feature>
<comment type="caution">
    <text evidence="2">The sequence shown here is derived from an EMBL/GenBank/DDBJ whole genome shotgun (WGS) entry which is preliminary data.</text>
</comment>
<dbReference type="PANTHER" id="PTHR22928:SF3">
    <property type="entry name" value="TELOMERE-ASSOCIATED PROTEIN RIF1"/>
    <property type="match status" value="1"/>
</dbReference>
<feature type="compositionally biased region" description="Basic and acidic residues" evidence="1">
    <location>
        <begin position="1070"/>
        <end position="1096"/>
    </location>
</feature>
<sequence length="1681" mass="184367">MLGCLQNRSSLAYDDELLALLSPLLCVLFPHKSKQIRTLVTQFWNATFANTPVLIYPEDLKPVLSQVKQKTPIILPGFQAVDVPDDYSGQYSSESSQLETNISGVKIVSVGKRDSLLSRAGELRERSSDTPSKPVSVKLDFGSPKPPRRDLLEEEASVDFVFIPPETKERVLTEHQKEVKRTKRVDIPAMYNNLDASLDTTVFTQYTQSQEDLVEKLPADGEVAETSKDEDKVKVKEVEMEIEEAPEPQMKPAQEDMDISSEVDPAGKGASKQEKPAEELAPKSADLLTTKDNGPGEDVAKETSETSSDDCNISASSDVVSGTPQKNSRRQSFITLEKYEEGKPASPIRVTKFTGPLTKPSSSQESAHSQQKDTSSQVSSEAKADLKTMHEPGHSRNHSQQQETSQKEAKDLVEGGKMEQPHPEEEESEKRRSRGSDYEDDIIPDTQTQVAAAEFIQQEPGQTKGAVEDASPTVDKDDSANSKDDSSLDDDFVDDSQVSSSQSEIRRSGRRRSRPLRPGEEREEVEERHAKQRRRSSLKEDSQVSLPDSQTDSQSQGRPSRRSKVLAEAPEVEVKDRLRRTRSDSQATSPSPAVQNDSQSLGRVTRRSKAPGTTEEEINQNKSTPTSQNDSQSQGRPSRRSKMSSSTDEANRSDSQMLSSTHASQTDSQTQGRSGRRGKSAGLTDEEMSRSDSQSGLSASLNDSQSHGRPSRRSKAATPLEEMSQTDSQPTLSTPVSQTDSHSQGRSSRRSKVAASVEEMGQPDLRTSMSSPVSQIDSQPQGRSGRRSKGTASAEEMSQTDSQPALSISISQTDSQSEGRISRRSKVAAAAEESNQTDSQTSLPTLVSQTDSQSQGRPGRRNKVTAPVEEMSQTYSQPALLTPASQAVSQSQDRLETSSKMIAELNVGPCPAPTAQTECSQVADDSEGTQESSQGLGRYKTRGSSQSLLSGTETPESDSSAIHGDSLVSRNRRRRSKLLKSEVASQSSQTNEVPEDSQRTETMETSPEVEMENSEVHQNLEPVIITQAETVEPLQNMETNNLPELIAPHSVEKTLEAKMEVVQTITEAHENVPSEKVEGETTKPMEEPSTELKKVDGQQVHRCPHTKRGRGRRRSRGCNCRAATMSKENDFQSQENDILSQDALSQEDDTLSQECGITESQGLEDPVESRVSADPSEPHSNSESTPPQPEEVLPQQEQLDAEANDDVFLEGNTLNTLTIPENSLTAMPSETEETTFDTTTEETWNTCESADDSGMETTEQTEAIKEAKPEILDKDSAREQNGEETTNVDKNSPVQEHTMVKEIIEDEEAMEKNEDTQIDNIAPITVPEDIAVQPLPEEPPVPQQVAAETLCLDSPPKQKHLEAVVGELELGQSPSSGKTRGVWSPSASPSTSILKKGQKRPLEIESPSPVQKSRRVSFADPIHHQELADDIDRRSPVIRTSSGSSPRSKNMNTIPFQQKFITTPTKGLLTLSPRNLRSPGYKSSKKCLISEMSQEPKPIPKDCVYPALVSCSTPVEAVLPQITSNMWPRGFGQLVRARNIRTVGDLSALTPTEIKSLPIRSPKLSNRKGRSDELKGFDEMEKMTSEPDESELAQNQEDKPQGEQVADAELPDVSPRPPVEQRPAELLSEVEALGARMTSEELGHCSPSQLVLMHEQLGGMMRTIVVQLQARLAPSPGESIP</sequence>
<feature type="compositionally biased region" description="Polar residues" evidence="1">
    <location>
        <begin position="1283"/>
        <end position="1295"/>
    </location>
</feature>
<evidence type="ECO:0000313" key="2">
    <source>
        <dbReference type="EMBL" id="KAG9348752.1"/>
    </source>
</evidence>
<feature type="region of interest" description="Disordered" evidence="1">
    <location>
        <begin position="240"/>
        <end position="1019"/>
    </location>
</feature>
<dbReference type="OrthoDB" id="5399929at2759"/>
<feature type="compositionally biased region" description="Polar residues" evidence="1">
    <location>
        <begin position="543"/>
        <end position="558"/>
    </location>
</feature>
<feature type="compositionally biased region" description="Polar residues" evidence="1">
    <location>
        <begin position="723"/>
        <end position="745"/>
    </location>
</feature>
<feature type="compositionally biased region" description="Polar residues" evidence="1">
    <location>
        <begin position="942"/>
        <end position="960"/>
    </location>
</feature>
<gene>
    <name evidence="2" type="ORF">JZ751_029069</name>
</gene>
<evidence type="ECO:0000256" key="1">
    <source>
        <dbReference type="SAM" id="MobiDB-lite"/>
    </source>
</evidence>
<feature type="compositionally biased region" description="Polar residues" evidence="1">
    <location>
        <begin position="691"/>
        <end position="708"/>
    </location>
</feature>
<accession>A0A8T2PGH7</accession>
<feature type="region of interest" description="Disordered" evidence="1">
    <location>
        <begin position="1070"/>
        <end position="1118"/>
    </location>
</feature>
<dbReference type="CDD" id="cd14267">
    <property type="entry name" value="Rif1_CTD_C-II_like"/>
    <property type="match status" value="1"/>
</dbReference>
<feature type="compositionally biased region" description="Polar residues" evidence="1">
    <location>
        <begin position="765"/>
        <end position="782"/>
    </location>
</feature>
<dbReference type="GO" id="GO:0000723">
    <property type="term" value="P:telomere maintenance"/>
    <property type="evidence" value="ECO:0007669"/>
    <property type="project" value="TreeGrafter"/>
</dbReference>
<feature type="region of interest" description="Disordered" evidence="1">
    <location>
        <begin position="1560"/>
        <end position="1623"/>
    </location>
</feature>
<feature type="compositionally biased region" description="Polar residues" evidence="1">
    <location>
        <begin position="1212"/>
        <end position="1228"/>
    </location>
</feature>
<dbReference type="Proteomes" id="UP000824540">
    <property type="component" value="Unassembled WGS sequence"/>
</dbReference>
<feature type="compositionally biased region" description="Polar residues" evidence="1">
    <location>
        <begin position="833"/>
        <end position="856"/>
    </location>
</feature>
<dbReference type="EMBL" id="JAFBMS010000010">
    <property type="protein sequence ID" value="KAG9348752.1"/>
    <property type="molecule type" value="Genomic_DNA"/>
</dbReference>
<feature type="compositionally biased region" description="Polar residues" evidence="1">
    <location>
        <begin position="983"/>
        <end position="992"/>
    </location>
</feature>
<name>A0A8T2PGH7_9TELE</name>
<reference evidence="2" key="1">
    <citation type="thesis" date="2021" institute="BYU ScholarsArchive" country="Provo, UT, USA">
        <title>Applications of and Algorithms for Genome Assembly and Genomic Analyses with an Emphasis on Marine Teleosts.</title>
        <authorList>
            <person name="Pickett B.D."/>
        </authorList>
    </citation>
    <scope>NUCLEOTIDE SEQUENCE</scope>
    <source>
        <strain evidence="2">HI-2016</strain>
    </source>
</reference>
<feature type="region of interest" description="Disordered" evidence="1">
    <location>
        <begin position="1144"/>
        <end position="1296"/>
    </location>
</feature>
<feature type="compositionally biased region" description="Acidic residues" evidence="1">
    <location>
        <begin position="1199"/>
        <end position="1208"/>
    </location>
</feature>
<evidence type="ECO:0000313" key="3">
    <source>
        <dbReference type="Proteomes" id="UP000824540"/>
    </source>
</evidence>
<feature type="compositionally biased region" description="Basic and acidic residues" evidence="1">
    <location>
        <begin position="517"/>
        <end position="529"/>
    </location>
</feature>
<feature type="compositionally biased region" description="Basic and acidic residues" evidence="1">
    <location>
        <begin position="474"/>
        <end position="486"/>
    </location>
</feature>
<keyword evidence="3" id="KW-1185">Reference proteome</keyword>
<feature type="compositionally biased region" description="Basic and acidic residues" evidence="1">
    <location>
        <begin position="271"/>
        <end position="281"/>
    </location>
</feature>